<proteinExistence type="predicted"/>
<feature type="compositionally biased region" description="Low complexity" evidence="1">
    <location>
        <begin position="35"/>
        <end position="45"/>
    </location>
</feature>
<feature type="compositionally biased region" description="Basic and acidic residues" evidence="1">
    <location>
        <begin position="1"/>
        <end position="22"/>
    </location>
</feature>
<gene>
    <name evidence="2" type="ORF">Tci_935080</name>
</gene>
<name>A0A699Y3A3_TANCI</name>
<evidence type="ECO:0000313" key="2">
    <source>
        <dbReference type="EMBL" id="GFD63111.1"/>
    </source>
</evidence>
<evidence type="ECO:0000256" key="1">
    <source>
        <dbReference type="SAM" id="MobiDB-lite"/>
    </source>
</evidence>
<feature type="region of interest" description="Disordered" evidence="1">
    <location>
        <begin position="1"/>
        <end position="54"/>
    </location>
</feature>
<accession>A0A699Y3A3</accession>
<comment type="caution">
    <text evidence="2">The sequence shown here is derived from an EMBL/GenBank/DDBJ whole genome shotgun (WGS) entry which is preliminary data.</text>
</comment>
<reference evidence="2" key="1">
    <citation type="journal article" date="2019" name="Sci. Rep.">
        <title>Draft genome of Tanacetum cinerariifolium, the natural source of mosquito coil.</title>
        <authorList>
            <person name="Yamashiro T."/>
            <person name="Shiraishi A."/>
            <person name="Satake H."/>
            <person name="Nakayama K."/>
        </authorList>
    </citation>
    <scope>NUCLEOTIDE SEQUENCE</scope>
</reference>
<dbReference type="AlphaFoldDB" id="A0A699Y3A3"/>
<protein>
    <submittedName>
        <fullName evidence="2">Uncharacterized protein</fullName>
    </submittedName>
</protein>
<organism evidence="2">
    <name type="scientific">Tanacetum cinerariifolium</name>
    <name type="common">Dalmatian daisy</name>
    <name type="synonym">Chrysanthemum cinerariifolium</name>
    <dbReference type="NCBI Taxonomy" id="118510"/>
    <lineage>
        <taxon>Eukaryota</taxon>
        <taxon>Viridiplantae</taxon>
        <taxon>Streptophyta</taxon>
        <taxon>Embryophyta</taxon>
        <taxon>Tracheophyta</taxon>
        <taxon>Spermatophyta</taxon>
        <taxon>Magnoliopsida</taxon>
        <taxon>eudicotyledons</taxon>
        <taxon>Gunneridae</taxon>
        <taxon>Pentapetalae</taxon>
        <taxon>asterids</taxon>
        <taxon>campanulids</taxon>
        <taxon>Asterales</taxon>
        <taxon>Asteraceae</taxon>
        <taxon>Asteroideae</taxon>
        <taxon>Anthemideae</taxon>
        <taxon>Anthemidinae</taxon>
        <taxon>Tanacetum</taxon>
    </lineage>
</organism>
<sequence>MLVPLERQHQSQRRVPEGREVSESSTTPPTPIATPTPITTVVAAPRLTGAAKGK</sequence>
<feature type="non-terminal residue" evidence="2">
    <location>
        <position position="54"/>
    </location>
</feature>
<dbReference type="EMBL" id="BKCJ011960947">
    <property type="protein sequence ID" value="GFD63111.1"/>
    <property type="molecule type" value="Genomic_DNA"/>
</dbReference>